<dbReference type="InterPro" id="IPR017972">
    <property type="entry name" value="Cyt_P450_CS"/>
</dbReference>
<dbReference type="GO" id="GO:0004497">
    <property type="term" value="F:monooxygenase activity"/>
    <property type="evidence" value="ECO:0007669"/>
    <property type="project" value="UniProtKB-KW"/>
</dbReference>
<dbReference type="EMBL" id="JAUHHV010000006">
    <property type="protein sequence ID" value="KAK1420927.1"/>
    <property type="molecule type" value="Genomic_DNA"/>
</dbReference>
<keyword evidence="8" id="KW-0472">Membrane</keyword>
<keyword evidence="8" id="KW-1133">Transmembrane helix</keyword>
<reference evidence="9" key="1">
    <citation type="journal article" date="2023" name="bioRxiv">
        <title>Improved chromosome-level genome assembly for marigold (Tagetes erecta).</title>
        <authorList>
            <person name="Jiang F."/>
            <person name="Yuan L."/>
            <person name="Wang S."/>
            <person name="Wang H."/>
            <person name="Xu D."/>
            <person name="Wang A."/>
            <person name="Fan W."/>
        </authorList>
    </citation>
    <scope>NUCLEOTIDE SEQUENCE</scope>
    <source>
        <strain evidence="9">WSJ</strain>
        <tissue evidence="9">Leaf</tissue>
    </source>
</reference>
<dbReference type="InterPro" id="IPR002401">
    <property type="entry name" value="Cyt_P450_E_grp-I"/>
</dbReference>
<dbReference type="SUPFAM" id="SSF48264">
    <property type="entry name" value="Cytochrome P450"/>
    <property type="match status" value="1"/>
</dbReference>
<dbReference type="Gene3D" id="1.10.630.10">
    <property type="entry name" value="Cytochrome P450"/>
    <property type="match status" value="1"/>
</dbReference>
<dbReference type="PANTHER" id="PTHR24296">
    <property type="entry name" value="CYTOCHROME P450"/>
    <property type="match status" value="1"/>
</dbReference>
<keyword evidence="8" id="KW-0812">Transmembrane</keyword>
<name>A0AAD8KID0_TARER</name>
<dbReference type="Proteomes" id="UP001229421">
    <property type="component" value="Unassembled WGS sequence"/>
</dbReference>
<dbReference type="GO" id="GO:0016705">
    <property type="term" value="F:oxidoreductase activity, acting on paired donors, with incorporation or reduction of molecular oxygen"/>
    <property type="evidence" value="ECO:0007669"/>
    <property type="project" value="InterPro"/>
</dbReference>
<feature type="transmembrane region" description="Helical" evidence="8">
    <location>
        <begin position="25"/>
        <end position="44"/>
    </location>
</feature>
<evidence type="ECO:0000256" key="7">
    <source>
        <dbReference type="RuleBase" id="RU000461"/>
    </source>
</evidence>
<keyword evidence="4 7" id="KW-0560">Oxidoreductase</keyword>
<dbReference type="PROSITE" id="PS00086">
    <property type="entry name" value="CYTOCHROME_P450"/>
    <property type="match status" value="1"/>
</dbReference>
<organism evidence="9 10">
    <name type="scientific">Tagetes erecta</name>
    <name type="common">African marigold</name>
    <dbReference type="NCBI Taxonomy" id="13708"/>
    <lineage>
        <taxon>Eukaryota</taxon>
        <taxon>Viridiplantae</taxon>
        <taxon>Streptophyta</taxon>
        <taxon>Embryophyta</taxon>
        <taxon>Tracheophyta</taxon>
        <taxon>Spermatophyta</taxon>
        <taxon>Magnoliopsida</taxon>
        <taxon>eudicotyledons</taxon>
        <taxon>Gunneridae</taxon>
        <taxon>Pentapetalae</taxon>
        <taxon>asterids</taxon>
        <taxon>campanulids</taxon>
        <taxon>Asterales</taxon>
        <taxon>Asteraceae</taxon>
        <taxon>Asteroideae</taxon>
        <taxon>Heliantheae alliance</taxon>
        <taxon>Tageteae</taxon>
        <taxon>Tagetes</taxon>
    </lineage>
</organism>
<dbReference type="InterPro" id="IPR036396">
    <property type="entry name" value="Cyt_P450_sf"/>
</dbReference>
<keyword evidence="6 7" id="KW-0349">Heme</keyword>
<evidence type="ECO:0000313" key="10">
    <source>
        <dbReference type="Proteomes" id="UP001229421"/>
    </source>
</evidence>
<dbReference type="GO" id="GO:0005506">
    <property type="term" value="F:iron ion binding"/>
    <property type="evidence" value="ECO:0007669"/>
    <property type="project" value="InterPro"/>
</dbReference>
<evidence type="ECO:0000256" key="3">
    <source>
        <dbReference type="ARBA" id="ARBA00022723"/>
    </source>
</evidence>
<comment type="cofactor">
    <cofactor evidence="1 6">
        <name>heme</name>
        <dbReference type="ChEBI" id="CHEBI:30413"/>
    </cofactor>
</comment>
<evidence type="ECO:0000256" key="8">
    <source>
        <dbReference type="SAM" id="Phobius"/>
    </source>
</evidence>
<evidence type="ECO:0000256" key="6">
    <source>
        <dbReference type="PIRSR" id="PIRSR602401-1"/>
    </source>
</evidence>
<protein>
    <recommendedName>
        <fullName evidence="11">Cytochrome P450</fullName>
    </recommendedName>
</protein>
<keyword evidence="3 6" id="KW-0479">Metal-binding</keyword>
<dbReference type="CDD" id="cd11064">
    <property type="entry name" value="CYP86A"/>
    <property type="match status" value="1"/>
</dbReference>
<gene>
    <name evidence="9" type="ORF">QVD17_22898</name>
</gene>
<dbReference type="GO" id="GO:0006629">
    <property type="term" value="P:lipid metabolic process"/>
    <property type="evidence" value="ECO:0007669"/>
    <property type="project" value="UniProtKB-ARBA"/>
</dbReference>
<dbReference type="InterPro" id="IPR001128">
    <property type="entry name" value="Cyt_P450"/>
</dbReference>
<keyword evidence="5 6" id="KW-0408">Iron</keyword>
<dbReference type="AlphaFoldDB" id="A0AAD8KID0"/>
<keyword evidence="7" id="KW-0503">Monooxygenase</keyword>
<dbReference type="GO" id="GO:0020037">
    <property type="term" value="F:heme binding"/>
    <property type="evidence" value="ECO:0007669"/>
    <property type="project" value="InterPro"/>
</dbReference>
<accession>A0AAD8KID0</accession>
<proteinExistence type="inferred from homology"/>
<comment type="caution">
    <text evidence="9">The sequence shown here is derived from an EMBL/GenBank/DDBJ whole genome shotgun (WGS) entry which is preliminary data.</text>
</comment>
<evidence type="ECO:0000256" key="2">
    <source>
        <dbReference type="ARBA" id="ARBA00010617"/>
    </source>
</evidence>
<dbReference type="PRINTS" id="PR00385">
    <property type="entry name" value="P450"/>
</dbReference>
<sequence>MPIIVKLVPCNLSSPSYFIQNMETISLQALISVFPIFLFIYFRFIHQKRTINPTGFTDYPLVGTIPEFLLNSHRFLDWTTEVLIRTPSHTGILSRPGKLKGFITANPANVEHMIKTNFENYPKGSKFIFLLQEFLGRGIFNAEGESWRAQRKIASYEFNTRSLRNFVMESADIELHHRFIPILEKAAHLNRIVDIQDLLERYTFDNICKVAFNFDPGCLSGDGTSGSEFMKAFEDATTLITKRFISVFPGQHKIKKIFKFKSELKLEKSIATVHKFADDIIVSRLKEKQGKPDEDLLSRFMSHSEYSPEFLRDIVVSFILAGRDTTSSALTWFFWLLNSHPQVEQKILDELKGIRVKSGSDRFSFDDLRQMQYLHAALSEGLRLYPPVPVDTKDCLKDDVMPDGTLIRGGWFASYNSYAMGRLESVWGKDCCEFRPERWLTEDEKGNGNMVYRQESPFKFPVFHGGPRICLGKEMAYTQMKLVAATIIEMFRVEVVAGTEIKSPPEHVLALTIRMKNGLKVRIRKR</sequence>
<evidence type="ECO:0000256" key="4">
    <source>
        <dbReference type="ARBA" id="ARBA00023002"/>
    </source>
</evidence>
<evidence type="ECO:0000313" key="9">
    <source>
        <dbReference type="EMBL" id="KAK1420927.1"/>
    </source>
</evidence>
<dbReference type="PRINTS" id="PR00463">
    <property type="entry name" value="EP450I"/>
</dbReference>
<dbReference type="Pfam" id="PF00067">
    <property type="entry name" value="p450"/>
    <property type="match status" value="1"/>
</dbReference>
<evidence type="ECO:0000256" key="5">
    <source>
        <dbReference type="ARBA" id="ARBA00023004"/>
    </source>
</evidence>
<feature type="binding site" description="axial binding residue" evidence="6">
    <location>
        <position position="470"/>
    </location>
    <ligand>
        <name>heme</name>
        <dbReference type="ChEBI" id="CHEBI:30413"/>
    </ligand>
    <ligandPart>
        <name>Fe</name>
        <dbReference type="ChEBI" id="CHEBI:18248"/>
    </ligandPart>
</feature>
<evidence type="ECO:0008006" key="11">
    <source>
        <dbReference type="Google" id="ProtNLM"/>
    </source>
</evidence>
<comment type="similarity">
    <text evidence="2 7">Belongs to the cytochrome P450 family.</text>
</comment>
<keyword evidence="10" id="KW-1185">Reference proteome</keyword>
<evidence type="ECO:0000256" key="1">
    <source>
        <dbReference type="ARBA" id="ARBA00001971"/>
    </source>
</evidence>